<dbReference type="EMBL" id="CP134146">
    <property type="protein sequence ID" value="WNC69135.1"/>
    <property type="molecule type" value="Genomic_DNA"/>
</dbReference>
<dbReference type="InterPro" id="IPR036156">
    <property type="entry name" value="Beta-gal/glucu_dom_sf"/>
</dbReference>
<dbReference type="SUPFAM" id="SSF49303">
    <property type="entry name" value="beta-Galactosidase/glucuronidase domain"/>
    <property type="match status" value="1"/>
</dbReference>
<dbReference type="InterPro" id="IPR006103">
    <property type="entry name" value="Glyco_hydro_2_cat"/>
</dbReference>
<dbReference type="PROSITE" id="PS51257">
    <property type="entry name" value="PROKAR_LIPOPROTEIN"/>
    <property type="match status" value="1"/>
</dbReference>
<dbReference type="SUPFAM" id="SSF49785">
    <property type="entry name" value="Galactose-binding domain-like"/>
    <property type="match status" value="1"/>
</dbReference>
<protein>
    <submittedName>
        <fullName evidence="9">Glycoside hydrolase family 2 TIM barrel-domain containing protein</fullName>
    </submittedName>
</protein>
<name>A0ABY9TKB7_9GAMM</name>
<evidence type="ECO:0000313" key="9">
    <source>
        <dbReference type="EMBL" id="WNC69135.1"/>
    </source>
</evidence>
<feature type="domain" description="DUF4982" evidence="8">
    <location>
        <begin position="616"/>
        <end position="680"/>
    </location>
</feature>
<evidence type="ECO:0000259" key="5">
    <source>
        <dbReference type="Pfam" id="PF00703"/>
    </source>
</evidence>
<feature type="domain" description="Glycoside hydrolase family 2 catalytic" evidence="6">
    <location>
        <begin position="316"/>
        <end position="492"/>
    </location>
</feature>
<proteinExistence type="inferred from homology"/>
<dbReference type="PANTHER" id="PTHR42732">
    <property type="entry name" value="BETA-GALACTOSIDASE"/>
    <property type="match status" value="1"/>
</dbReference>
<comment type="similarity">
    <text evidence="1">Belongs to the glycosyl hydrolase 2 family.</text>
</comment>
<dbReference type="InterPro" id="IPR051913">
    <property type="entry name" value="GH2_Domain-Containing"/>
</dbReference>
<dbReference type="InterPro" id="IPR006102">
    <property type="entry name" value="Ig-like_GH2"/>
</dbReference>
<dbReference type="Gene3D" id="3.20.20.80">
    <property type="entry name" value="Glycosidases"/>
    <property type="match status" value="1"/>
</dbReference>
<feature type="chain" id="PRO_5045584458" evidence="4">
    <location>
        <begin position="25"/>
        <end position="785"/>
    </location>
</feature>
<sequence length="785" mass="88364">MKHLFKTLLINLTLVSTLSACNGADTDSSVDPLSVAKVVPFNQDWQFKKVSNKELAIENPTWTNVNLPHTAQIEPLIVNDQWQGLAEYKKTFIAPKEWQNKTLLIRFEAAMNHAHIFLNDVKLGEHMGGYLPFTLDMSKVINIGVENTLTVKLNNQDNPDIGPKPLKRLDFNTYGGLYRDVNILVKNSLHITDEIMANKVASGGIFITTPVVAEKQSSVNIKTHIANTEASKAEFTIRQTLLSADNKEVATISETVSLDANTDKQFSQDLLVNNAKLWSPNSPNLYTVTTELIKNDAVLESQSNRIGIRSFEFNEDHELLINGKVTFLRGVNRHQEYPYVGYATSPQADYRDAVKIKSAGYDYVRLSHYPHSKAFMNAADELGLVLLDAILGWQYFANTPEFKEQVLRTCHDMIRRDRNHASVLAWECSLNESKMTKGFMKQLNNVVHQEDTTRLSAGWKPDFDIYLQARQHRMKKNHYHEPTQPYNVSEYGDWEYYAQNAGLNQDAWQDLKKEERTSRQLLNSGEKRLLQQAFNLQESHNDNLTYPAFADGYWVMFDYNRGYYHDLESSGIMSINRLPKYSYYFYQSQRDPNIVSDNYASGPMAFIANEWRETSSTNVTVFSNAQEIELYLNDTLVARNKASDDKYSTMLKYAPFKFSLEGFTPGTLTAKAYIDGKQVATHQVTTPGEFTQLSVSIDTSGVAPATGTKDVVFVHATFLDADNVTVPLNNEDVVFTTQGDIKVLAPSSSASEQGIASTLIEIGNSLNGASITATHASGVSQTYTF</sequence>
<organism evidence="9 10">
    <name type="scientific">Thalassotalea nanhaiensis</name>
    <dbReference type="NCBI Taxonomy" id="3065648"/>
    <lineage>
        <taxon>Bacteria</taxon>
        <taxon>Pseudomonadati</taxon>
        <taxon>Pseudomonadota</taxon>
        <taxon>Gammaproteobacteria</taxon>
        <taxon>Alteromonadales</taxon>
        <taxon>Colwelliaceae</taxon>
        <taxon>Thalassotalea</taxon>
    </lineage>
</organism>
<dbReference type="Gene3D" id="2.60.40.10">
    <property type="entry name" value="Immunoglobulins"/>
    <property type="match status" value="2"/>
</dbReference>
<dbReference type="Proteomes" id="UP001248581">
    <property type="component" value="Chromosome"/>
</dbReference>
<feature type="domain" description="Glycosyl hydrolases family 2 sugar binding" evidence="7">
    <location>
        <begin position="56"/>
        <end position="185"/>
    </location>
</feature>
<dbReference type="Pfam" id="PF16355">
    <property type="entry name" value="DUF4982"/>
    <property type="match status" value="1"/>
</dbReference>
<feature type="domain" description="Glycoside hydrolase family 2 immunoglobulin-like beta-sandwich" evidence="5">
    <location>
        <begin position="205"/>
        <end position="309"/>
    </location>
</feature>
<evidence type="ECO:0000256" key="4">
    <source>
        <dbReference type="SAM" id="SignalP"/>
    </source>
</evidence>
<dbReference type="Pfam" id="PF02836">
    <property type="entry name" value="Glyco_hydro_2_C"/>
    <property type="match status" value="1"/>
</dbReference>
<reference evidence="10" key="1">
    <citation type="submission" date="2023-09" db="EMBL/GenBank/DDBJ databases">
        <authorList>
            <person name="Li S."/>
            <person name="Li X."/>
            <person name="Zhang C."/>
            <person name="Zhao Z."/>
        </authorList>
    </citation>
    <scope>NUCLEOTIDE SEQUENCE [LARGE SCALE GENOMIC DNA]</scope>
    <source>
        <strain evidence="10">SQ345</strain>
    </source>
</reference>
<dbReference type="InterPro" id="IPR006104">
    <property type="entry name" value="Glyco_hydro_2_N"/>
</dbReference>
<evidence type="ECO:0000259" key="8">
    <source>
        <dbReference type="Pfam" id="PF16355"/>
    </source>
</evidence>
<evidence type="ECO:0000259" key="6">
    <source>
        <dbReference type="Pfam" id="PF02836"/>
    </source>
</evidence>
<dbReference type="RefSeq" id="WP_348388279.1">
    <property type="nucleotide sequence ID" value="NZ_CP134146.1"/>
</dbReference>
<dbReference type="InterPro" id="IPR013783">
    <property type="entry name" value="Ig-like_fold"/>
</dbReference>
<dbReference type="PANTHER" id="PTHR42732:SF1">
    <property type="entry name" value="BETA-MANNOSIDASE"/>
    <property type="match status" value="1"/>
</dbReference>
<evidence type="ECO:0000256" key="3">
    <source>
        <dbReference type="ARBA" id="ARBA00023295"/>
    </source>
</evidence>
<dbReference type="InterPro" id="IPR008979">
    <property type="entry name" value="Galactose-bd-like_sf"/>
</dbReference>
<feature type="signal peptide" evidence="4">
    <location>
        <begin position="1"/>
        <end position="24"/>
    </location>
</feature>
<dbReference type="GO" id="GO:0016787">
    <property type="term" value="F:hydrolase activity"/>
    <property type="evidence" value="ECO:0007669"/>
    <property type="project" value="UniProtKB-KW"/>
</dbReference>
<keyword evidence="4" id="KW-0732">Signal</keyword>
<gene>
    <name evidence="9" type="ORF">RI845_03015</name>
</gene>
<dbReference type="InterPro" id="IPR006101">
    <property type="entry name" value="Glyco_hydro_2"/>
</dbReference>
<evidence type="ECO:0000256" key="1">
    <source>
        <dbReference type="ARBA" id="ARBA00007401"/>
    </source>
</evidence>
<dbReference type="InterPro" id="IPR017853">
    <property type="entry name" value="GH"/>
</dbReference>
<keyword evidence="2 9" id="KW-0378">Hydrolase</keyword>
<dbReference type="Gene3D" id="2.60.120.260">
    <property type="entry name" value="Galactose-binding domain-like"/>
    <property type="match status" value="1"/>
</dbReference>
<keyword evidence="3" id="KW-0326">Glycosidase</keyword>
<keyword evidence="10" id="KW-1185">Reference proteome</keyword>
<dbReference type="Pfam" id="PF00703">
    <property type="entry name" value="Glyco_hydro_2"/>
    <property type="match status" value="1"/>
</dbReference>
<evidence type="ECO:0000256" key="2">
    <source>
        <dbReference type="ARBA" id="ARBA00022801"/>
    </source>
</evidence>
<dbReference type="Pfam" id="PF02837">
    <property type="entry name" value="Glyco_hydro_2_N"/>
    <property type="match status" value="1"/>
</dbReference>
<dbReference type="InterPro" id="IPR032311">
    <property type="entry name" value="DUF4982"/>
</dbReference>
<evidence type="ECO:0000259" key="7">
    <source>
        <dbReference type="Pfam" id="PF02837"/>
    </source>
</evidence>
<evidence type="ECO:0000313" key="10">
    <source>
        <dbReference type="Proteomes" id="UP001248581"/>
    </source>
</evidence>
<dbReference type="PRINTS" id="PR00132">
    <property type="entry name" value="GLHYDRLASE2"/>
</dbReference>
<accession>A0ABY9TKB7</accession>
<dbReference type="SUPFAM" id="SSF51445">
    <property type="entry name" value="(Trans)glycosidases"/>
    <property type="match status" value="1"/>
</dbReference>